<protein>
    <recommendedName>
        <fullName evidence="4">DUF829 domain-containing protein</fullName>
    </recommendedName>
</protein>
<dbReference type="PANTHER" id="PTHR12265">
    <property type="entry name" value="TRANSMEMBRANE PROTEIN 53"/>
    <property type="match status" value="1"/>
</dbReference>
<proteinExistence type="predicted"/>
<reference evidence="2 3" key="1">
    <citation type="journal article" date="2023" name="BMC Biotechnol.">
        <title>Vitis rotundifolia cv Carlos genome sequencing.</title>
        <authorList>
            <person name="Huff M."/>
            <person name="Hulse-Kemp A."/>
            <person name="Scheffler B."/>
            <person name="Youngblood R."/>
            <person name="Simpson S."/>
            <person name="Babiker E."/>
            <person name="Staton M."/>
        </authorList>
    </citation>
    <scope>NUCLEOTIDE SEQUENCE [LARGE SCALE GENOMIC DNA]</scope>
    <source>
        <tissue evidence="2">Leaf</tissue>
    </source>
</reference>
<dbReference type="PANTHER" id="PTHR12265:SF9">
    <property type="entry name" value="DUF829 DOMAIN PROTEIN"/>
    <property type="match status" value="1"/>
</dbReference>
<dbReference type="Proteomes" id="UP001168098">
    <property type="component" value="Unassembled WGS sequence"/>
</dbReference>
<keyword evidence="3" id="KW-1185">Reference proteome</keyword>
<evidence type="ECO:0000313" key="2">
    <source>
        <dbReference type="EMBL" id="KAJ9705008.1"/>
    </source>
</evidence>
<gene>
    <name evidence="2" type="ORF">PVL29_003180</name>
</gene>
<comment type="caution">
    <text evidence="2">The sequence shown here is derived from an EMBL/GenBank/DDBJ whole genome shotgun (WGS) entry which is preliminary data.</text>
</comment>
<evidence type="ECO:0000256" key="1">
    <source>
        <dbReference type="SAM" id="MobiDB-lite"/>
    </source>
</evidence>
<evidence type="ECO:0000313" key="3">
    <source>
        <dbReference type="Proteomes" id="UP001168098"/>
    </source>
</evidence>
<dbReference type="AlphaFoldDB" id="A0AA39E1S2"/>
<sequence>MWRDGGKLYWARKEEAVKVEGVVVIFAWASIQETHLKEFVDLYSSLGWNSLVCHAGFLNAFFPEKATSLAFVALKELVEELRIRPCPIVFAAFSGGPKACMYKVFQIIEGSCEAHLHMDDSRLVRNCISGYIYDSSPVDFTSDFGARFGLPPTILKMPGSTKLASWVAKGVASGLDALYLTRFEFQRTEYWRTLYSSVGLGAPFLILCSKHDDLAPYQIVCNFSHRLQDLGADVKLLKWNNSLHAGHYRQYPTEYKAAVTELLEKAASVHLQKIQLEGERAGMEGTQDEISELICNLQKAAVNSNQSLRRVAIEPSDHFFLPSSAEYQNGRDSGPSPDELKERSVPVPDPPSISAHSVLGQFLFDVCVPKNIEGWDIKFSGSLNGQPLASARRYSQHVSKCTRRSRL</sequence>
<dbReference type="InterPro" id="IPR029058">
    <property type="entry name" value="AB_hydrolase_fold"/>
</dbReference>
<dbReference type="EMBL" id="JARBHA010000003">
    <property type="protein sequence ID" value="KAJ9705008.1"/>
    <property type="molecule type" value="Genomic_DNA"/>
</dbReference>
<organism evidence="2 3">
    <name type="scientific">Vitis rotundifolia</name>
    <name type="common">Muscadine grape</name>
    <dbReference type="NCBI Taxonomy" id="103349"/>
    <lineage>
        <taxon>Eukaryota</taxon>
        <taxon>Viridiplantae</taxon>
        <taxon>Streptophyta</taxon>
        <taxon>Embryophyta</taxon>
        <taxon>Tracheophyta</taxon>
        <taxon>Spermatophyta</taxon>
        <taxon>Magnoliopsida</taxon>
        <taxon>eudicotyledons</taxon>
        <taxon>Gunneridae</taxon>
        <taxon>Pentapetalae</taxon>
        <taxon>rosids</taxon>
        <taxon>Vitales</taxon>
        <taxon>Vitaceae</taxon>
        <taxon>Viteae</taxon>
        <taxon>Vitis</taxon>
    </lineage>
</organism>
<accession>A0AA39E1S2</accession>
<feature type="region of interest" description="Disordered" evidence="1">
    <location>
        <begin position="323"/>
        <end position="351"/>
    </location>
</feature>
<name>A0AA39E1S2_VITRO</name>
<evidence type="ECO:0008006" key="4">
    <source>
        <dbReference type="Google" id="ProtNLM"/>
    </source>
</evidence>
<dbReference type="Pfam" id="PF05705">
    <property type="entry name" value="DUF829"/>
    <property type="match status" value="1"/>
</dbReference>
<dbReference type="InterPro" id="IPR008547">
    <property type="entry name" value="DUF829_TMEM53"/>
</dbReference>
<dbReference type="SUPFAM" id="SSF53474">
    <property type="entry name" value="alpha/beta-Hydrolases"/>
    <property type="match status" value="1"/>
</dbReference>